<dbReference type="Proteomes" id="UP000267289">
    <property type="component" value="Unassembled WGS sequence"/>
</dbReference>
<sequence length="342" mass="36790">MRESLSGSLWRFAIYAMACLISVALVFLIFGQFRFQPEETYNAHFANVSGLRNGNFVRIAGVEVGKVKKISFLPDSTLRVEFSVIPSAVLTEGTRAVIRYDDLIGGRFLTLEEGAGGVKRLHPGDTIPLSRTQPALDLDALIGGFRPLFRALDPDQVNALSGQLIAAFQGQGATIGSFLAQAAALTNTLADRDQLIGQVIVNLNTVLGSLGGQSKQFAKAVDSLSELVKGLEARKQDISNTVAYGNAAARSIADLLAQGRTPAKKVVTELDRTAGVLEADRDYLDNLLNTLPDAYQMVGRLGLYGDFFSFYLCDLLLKVNGKGGQPVYVKLAGQDTGRCTPK</sequence>
<dbReference type="AlphaFoldDB" id="A0A498QJ30"/>
<dbReference type="Pfam" id="PF02470">
    <property type="entry name" value="MlaD"/>
    <property type="match status" value="1"/>
</dbReference>
<name>A0A498QJ30_9MYCO</name>
<keyword evidence="1" id="KW-1133">Transmembrane helix</keyword>
<evidence type="ECO:0000313" key="4">
    <source>
        <dbReference type="EMBL" id="VBA46394.1"/>
    </source>
</evidence>
<evidence type="ECO:0000313" key="5">
    <source>
        <dbReference type="Proteomes" id="UP000267289"/>
    </source>
</evidence>
<dbReference type="EMBL" id="UPHQ01000314">
    <property type="protein sequence ID" value="VBA46394.1"/>
    <property type="molecule type" value="Genomic_DNA"/>
</dbReference>
<evidence type="ECO:0000259" key="3">
    <source>
        <dbReference type="Pfam" id="PF11887"/>
    </source>
</evidence>
<keyword evidence="1" id="KW-0812">Transmembrane</keyword>
<dbReference type="InterPro" id="IPR024516">
    <property type="entry name" value="Mce_C"/>
</dbReference>
<feature type="domain" description="Mce/MlaD" evidence="2">
    <location>
        <begin position="39"/>
        <end position="114"/>
    </location>
</feature>
<dbReference type="Pfam" id="PF11887">
    <property type="entry name" value="Mce4_CUP1"/>
    <property type="match status" value="1"/>
</dbReference>
<dbReference type="GO" id="GO:0005576">
    <property type="term" value="C:extracellular region"/>
    <property type="evidence" value="ECO:0007669"/>
    <property type="project" value="TreeGrafter"/>
</dbReference>
<keyword evidence="1" id="KW-0472">Membrane</keyword>
<evidence type="ECO:0000256" key="1">
    <source>
        <dbReference type="SAM" id="Phobius"/>
    </source>
</evidence>
<organism evidence="4 5">
    <name type="scientific">Mycobacterium innocens</name>
    <dbReference type="NCBI Taxonomy" id="2341083"/>
    <lineage>
        <taxon>Bacteria</taxon>
        <taxon>Bacillati</taxon>
        <taxon>Actinomycetota</taxon>
        <taxon>Actinomycetes</taxon>
        <taxon>Mycobacteriales</taxon>
        <taxon>Mycobacteriaceae</taxon>
        <taxon>Mycobacterium</taxon>
    </lineage>
</organism>
<keyword evidence="5" id="KW-1185">Reference proteome</keyword>
<dbReference type="PANTHER" id="PTHR33371">
    <property type="entry name" value="INTERMEMBRANE PHOSPHOLIPID TRANSPORT SYSTEM BINDING PROTEIN MLAD-RELATED"/>
    <property type="match status" value="1"/>
</dbReference>
<feature type="transmembrane region" description="Helical" evidence="1">
    <location>
        <begin position="12"/>
        <end position="33"/>
    </location>
</feature>
<dbReference type="NCBIfam" id="TIGR00996">
    <property type="entry name" value="Mtu_fam_mce"/>
    <property type="match status" value="1"/>
</dbReference>
<dbReference type="InterPro" id="IPR052336">
    <property type="entry name" value="MlaD_Phospholipid_Transporter"/>
</dbReference>
<accession>A0A498QJ30</accession>
<dbReference type="OrthoDB" id="338143at2"/>
<dbReference type="PANTHER" id="PTHR33371:SF17">
    <property type="entry name" value="MCE-FAMILY PROTEIN MCE1B"/>
    <property type="match status" value="1"/>
</dbReference>
<dbReference type="InterPro" id="IPR003399">
    <property type="entry name" value="Mce/MlaD"/>
</dbReference>
<proteinExistence type="predicted"/>
<gene>
    <name evidence="4" type="primary">mlaD_2</name>
    <name evidence="4" type="ORF">LAUMK13_05657</name>
</gene>
<feature type="domain" description="Mammalian cell entry C-terminal" evidence="3">
    <location>
        <begin position="119"/>
        <end position="332"/>
    </location>
</feature>
<evidence type="ECO:0000259" key="2">
    <source>
        <dbReference type="Pfam" id="PF02470"/>
    </source>
</evidence>
<dbReference type="InterPro" id="IPR005693">
    <property type="entry name" value="Mce"/>
</dbReference>
<dbReference type="GO" id="GO:0051701">
    <property type="term" value="P:biological process involved in interaction with host"/>
    <property type="evidence" value="ECO:0007669"/>
    <property type="project" value="TreeGrafter"/>
</dbReference>
<reference evidence="4 5" key="1">
    <citation type="submission" date="2018-09" db="EMBL/GenBank/DDBJ databases">
        <authorList>
            <person name="Tagini F."/>
        </authorList>
    </citation>
    <scope>NUCLEOTIDE SEQUENCE [LARGE SCALE GENOMIC DNA]</scope>
    <source>
        <strain evidence="4 5">MK13</strain>
    </source>
</reference>
<dbReference type="RefSeq" id="WP_075544887.1">
    <property type="nucleotide sequence ID" value="NZ_UPHQ01000314.1"/>
</dbReference>
<protein>
    <submittedName>
        <fullName evidence="4">Putative phospholipid ABC transporter-binding protein MlaD</fullName>
    </submittedName>
</protein>